<dbReference type="PANTHER" id="PTHR20914:SF9">
    <property type="entry name" value="COILED, ISOFORM A"/>
    <property type="match status" value="1"/>
</dbReference>
<feature type="domain" description="UPAR/Ly6" evidence="4">
    <location>
        <begin position="18"/>
        <end position="106"/>
    </location>
</feature>
<evidence type="ECO:0000313" key="6">
    <source>
        <dbReference type="Proteomes" id="UP000472264"/>
    </source>
</evidence>
<keyword evidence="6" id="KW-1185">Reference proteome</keyword>
<evidence type="ECO:0000256" key="2">
    <source>
        <dbReference type="ARBA" id="ARBA00022525"/>
    </source>
</evidence>
<comment type="subcellular location">
    <subcellularLocation>
        <location evidence="1">Secreted</location>
    </subcellularLocation>
</comment>
<reference evidence="5" key="3">
    <citation type="submission" date="2025-09" db="UniProtKB">
        <authorList>
            <consortium name="Ensembl"/>
        </authorList>
    </citation>
    <scope>IDENTIFICATION</scope>
</reference>
<reference evidence="5" key="1">
    <citation type="submission" date="2021-04" db="EMBL/GenBank/DDBJ databases">
        <authorList>
            <consortium name="Wellcome Sanger Institute Data Sharing"/>
        </authorList>
    </citation>
    <scope>NUCLEOTIDE SEQUENCE [LARGE SCALE GENOMIC DNA]</scope>
</reference>
<feature type="domain" description="UPAR/Ly6" evidence="4">
    <location>
        <begin position="111"/>
        <end position="196"/>
    </location>
</feature>
<dbReference type="GeneID" id="115045462"/>
<evidence type="ECO:0000313" key="5">
    <source>
        <dbReference type="Ensembl" id="ENSENLP00000002437.1"/>
    </source>
</evidence>
<dbReference type="OMA" id="MCPEYAS"/>
<reference evidence="5" key="2">
    <citation type="submission" date="2025-08" db="UniProtKB">
        <authorList>
            <consortium name="Ensembl"/>
        </authorList>
    </citation>
    <scope>IDENTIFICATION</scope>
</reference>
<dbReference type="InterPro" id="IPR016054">
    <property type="entry name" value="LY6_UPA_recep-like"/>
</dbReference>
<evidence type="ECO:0000256" key="1">
    <source>
        <dbReference type="ARBA" id="ARBA00004613"/>
    </source>
</evidence>
<dbReference type="GO" id="GO:0005576">
    <property type="term" value="C:extracellular region"/>
    <property type="evidence" value="ECO:0007669"/>
    <property type="project" value="UniProtKB-SubCell"/>
</dbReference>
<dbReference type="InParanoid" id="A0A665T9D6"/>
<feature type="chain" id="PRO_5025572062" evidence="3">
    <location>
        <begin position="18"/>
        <end position="205"/>
    </location>
</feature>
<dbReference type="Pfam" id="PF00021">
    <property type="entry name" value="UPAR_LY6"/>
    <property type="match status" value="2"/>
</dbReference>
<protein>
    <submittedName>
        <fullName evidence="5">Phospholipase A2 inhibitor and Ly6/PLAUR domain-containing protein-like</fullName>
    </submittedName>
</protein>
<dbReference type="AlphaFoldDB" id="A0A665T9D6"/>
<evidence type="ECO:0000259" key="4">
    <source>
        <dbReference type="SMART" id="SM00134"/>
    </source>
</evidence>
<dbReference type="SMART" id="SM00134">
    <property type="entry name" value="LU"/>
    <property type="match status" value="2"/>
</dbReference>
<dbReference type="FunCoup" id="A0A665T9D6">
    <property type="interactions" value="594"/>
</dbReference>
<sequence length="205" mass="21483">MHLLLIFGITLLPQAFTLSCYQCEVGTTCTDQLINCPALSNQCVVHKVTTYAGGSKMTDIEVKSCGVVEQCVNGSINFGISRVTLASKCCNSDGCNKKFTPAASNGNPNGLKCFTCNGENCDATLQCIGSEDHCVSTEVTVGSVKTALKGCASRQVCEAKDVDELQDALGNTLDCCQGNLCNGARSRSAGLLLLLASLSSLITFT</sequence>
<organism evidence="5 6">
    <name type="scientific">Echeneis naucrates</name>
    <name type="common">Live sharksucker</name>
    <dbReference type="NCBI Taxonomy" id="173247"/>
    <lineage>
        <taxon>Eukaryota</taxon>
        <taxon>Metazoa</taxon>
        <taxon>Chordata</taxon>
        <taxon>Craniata</taxon>
        <taxon>Vertebrata</taxon>
        <taxon>Euteleostomi</taxon>
        <taxon>Actinopterygii</taxon>
        <taxon>Neopterygii</taxon>
        <taxon>Teleostei</taxon>
        <taxon>Neoteleostei</taxon>
        <taxon>Acanthomorphata</taxon>
        <taxon>Carangaria</taxon>
        <taxon>Carangiformes</taxon>
        <taxon>Echeneidae</taxon>
        <taxon>Echeneis</taxon>
    </lineage>
</organism>
<dbReference type="Ensembl" id="ENSENLT00000002612.1">
    <property type="protein sequence ID" value="ENSENLP00000002437.1"/>
    <property type="gene ID" value="ENSENLG00000001244.1"/>
</dbReference>
<keyword evidence="3" id="KW-0732">Signal</keyword>
<feature type="signal peptide" evidence="3">
    <location>
        <begin position="1"/>
        <end position="17"/>
    </location>
</feature>
<dbReference type="SUPFAM" id="SSF57302">
    <property type="entry name" value="Snake toxin-like"/>
    <property type="match status" value="2"/>
</dbReference>
<dbReference type="PANTHER" id="PTHR20914">
    <property type="entry name" value="LY6/PLAUR DOMAIN-CONTAINING PROTEIN 8"/>
    <property type="match status" value="1"/>
</dbReference>
<dbReference type="OrthoDB" id="5945173at2759"/>
<dbReference type="RefSeq" id="XP_029361012.1">
    <property type="nucleotide sequence ID" value="XM_029505152.1"/>
</dbReference>
<dbReference type="InterPro" id="IPR045860">
    <property type="entry name" value="Snake_toxin-like_sf"/>
</dbReference>
<dbReference type="Gene3D" id="2.10.60.10">
    <property type="entry name" value="CD59"/>
    <property type="match status" value="2"/>
</dbReference>
<dbReference type="InterPro" id="IPR050918">
    <property type="entry name" value="CNF-like_PLA2_Inhibitor"/>
</dbReference>
<proteinExistence type="predicted"/>
<dbReference type="RefSeq" id="XP_029361014.1">
    <property type="nucleotide sequence ID" value="XM_029505154.1"/>
</dbReference>
<evidence type="ECO:0000256" key="3">
    <source>
        <dbReference type="SAM" id="SignalP"/>
    </source>
</evidence>
<name>A0A665T9D6_ECHNA</name>
<gene>
    <name evidence="5" type="primary">LOC115045462</name>
</gene>
<keyword evidence="2" id="KW-0964">Secreted</keyword>
<accession>A0A665T9D6</accession>
<dbReference type="Proteomes" id="UP000472264">
    <property type="component" value="Chromosome 6"/>
</dbReference>
<dbReference type="RefSeq" id="XP_029361013.1">
    <property type="nucleotide sequence ID" value="XM_029505153.1"/>
</dbReference>